<dbReference type="EMBL" id="LAZR01000582">
    <property type="protein sequence ID" value="KKN63699.1"/>
    <property type="molecule type" value="Genomic_DNA"/>
</dbReference>
<gene>
    <name evidence="4" type="ORF">LCGC14_0499340</name>
</gene>
<dbReference type="PANTHER" id="PTHR43793:SF2">
    <property type="entry name" value="BIFUNCTIONAL PROTEIN HLDE"/>
    <property type="match status" value="1"/>
</dbReference>
<reference evidence="4" key="1">
    <citation type="journal article" date="2015" name="Nature">
        <title>Complex archaea that bridge the gap between prokaryotes and eukaryotes.</title>
        <authorList>
            <person name="Spang A."/>
            <person name="Saw J.H."/>
            <person name="Jorgensen S.L."/>
            <person name="Zaremba-Niedzwiedzka K."/>
            <person name="Martijn J."/>
            <person name="Lind A.E."/>
            <person name="van Eijk R."/>
            <person name="Schleper C."/>
            <person name="Guy L."/>
            <person name="Ettema T.J."/>
        </authorList>
    </citation>
    <scope>NUCLEOTIDE SEQUENCE</scope>
</reference>
<dbReference type="InterPro" id="IPR004821">
    <property type="entry name" value="Cyt_trans-like"/>
</dbReference>
<keyword evidence="1" id="KW-0808">Transferase</keyword>
<protein>
    <recommendedName>
        <fullName evidence="3">Cytidyltransferase-like domain-containing protein</fullName>
    </recommendedName>
</protein>
<dbReference type="Pfam" id="PF01467">
    <property type="entry name" value="CTP_transf_like"/>
    <property type="match status" value="1"/>
</dbReference>
<comment type="caution">
    <text evidence="4">The sequence shown here is derived from an EMBL/GenBank/DDBJ whole genome shotgun (WGS) entry which is preliminary data.</text>
</comment>
<dbReference type="InterPro" id="IPR050385">
    <property type="entry name" value="Archaeal_FAD_synthase"/>
</dbReference>
<evidence type="ECO:0000313" key="4">
    <source>
        <dbReference type="EMBL" id="KKN63699.1"/>
    </source>
</evidence>
<proteinExistence type="predicted"/>
<dbReference type="PANTHER" id="PTHR43793">
    <property type="entry name" value="FAD SYNTHASE"/>
    <property type="match status" value="1"/>
</dbReference>
<dbReference type="InterPro" id="IPR014729">
    <property type="entry name" value="Rossmann-like_a/b/a_fold"/>
</dbReference>
<name>A0A0F9S9J2_9ZZZZ</name>
<dbReference type="GO" id="GO:0016779">
    <property type="term" value="F:nucleotidyltransferase activity"/>
    <property type="evidence" value="ECO:0007669"/>
    <property type="project" value="UniProtKB-KW"/>
</dbReference>
<dbReference type="AlphaFoldDB" id="A0A0F9S9J2"/>
<organism evidence="4">
    <name type="scientific">marine sediment metagenome</name>
    <dbReference type="NCBI Taxonomy" id="412755"/>
    <lineage>
        <taxon>unclassified sequences</taxon>
        <taxon>metagenomes</taxon>
        <taxon>ecological metagenomes</taxon>
    </lineage>
</organism>
<evidence type="ECO:0000256" key="2">
    <source>
        <dbReference type="ARBA" id="ARBA00022695"/>
    </source>
</evidence>
<dbReference type="NCBIfam" id="TIGR00125">
    <property type="entry name" value="cyt_tran_rel"/>
    <property type="match status" value="1"/>
</dbReference>
<evidence type="ECO:0000259" key="3">
    <source>
        <dbReference type="Pfam" id="PF01467"/>
    </source>
</evidence>
<feature type="domain" description="Cytidyltransferase-like" evidence="3">
    <location>
        <begin position="8"/>
        <end position="98"/>
    </location>
</feature>
<accession>A0A0F9S9J2</accession>
<evidence type="ECO:0000256" key="1">
    <source>
        <dbReference type="ARBA" id="ARBA00022679"/>
    </source>
</evidence>
<sequence>MGDVKVVFTNGCFDLLHVGHIRYLAAAKLHGDWLIVGLNSDESFRRHKGRNPINCEQWRYEMLMALGCVDEVRIFDEDTPERLLSEIEPNILVKGADYKPEDVLGREHAKKVLCLEVGAQVHTSDLFEKIRIHFQGV</sequence>
<dbReference type="Gene3D" id="3.40.50.620">
    <property type="entry name" value="HUPs"/>
    <property type="match status" value="1"/>
</dbReference>
<keyword evidence="2" id="KW-0548">Nucleotidyltransferase</keyword>
<dbReference type="SUPFAM" id="SSF52374">
    <property type="entry name" value="Nucleotidylyl transferase"/>
    <property type="match status" value="1"/>
</dbReference>